<dbReference type="EMBL" id="FNNH01000071">
    <property type="protein sequence ID" value="SDX14951.1"/>
    <property type="molecule type" value="Genomic_DNA"/>
</dbReference>
<evidence type="ECO:0000313" key="2">
    <source>
        <dbReference type="Proteomes" id="UP000183454"/>
    </source>
</evidence>
<dbReference type="Proteomes" id="UP000183454">
    <property type="component" value="Unassembled WGS sequence"/>
</dbReference>
<name>A0A1H2ZC33_9PROT</name>
<reference evidence="1 2" key="1">
    <citation type="submission" date="2016-10" db="EMBL/GenBank/DDBJ databases">
        <authorList>
            <person name="de Groot N.N."/>
        </authorList>
    </citation>
    <scope>NUCLEOTIDE SEQUENCE [LARGE SCALE GENOMIC DNA]</scope>
    <source>
        <strain evidence="1 2">Nm110</strain>
    </source>
</reference>
<organism evidence="1 2">
    <name type="scientific">Nitrosomonas communis</name>
    <dbReference type="NCBI Taxonomy" id="44574"/>
    <lineage>
        <taxon>Bacteria</taxon>
        <taxon>Pseudomonadati</taxon>
        <taxon>Pseudomonadota</taxon>
        <taxon>Betaproteobacteria</taxon>
        <taxon>Nitrosomonadales</taxon>
        <taxon>Nitrosomonadaceae</taxon>
        <taxon>Nitrosomonas</taxon>
    </lineage>
</organism>
<accession>A0A1H2ZC33</accession>
<evidence type="ECO:0000313" key="1">
    <source>
        <dbReference type="EMBL" id="SDX14951.1"/>
    </source>
</evidence>
<gene>
    <name evidence="1" type="ORF">SAMN05421882_10718</name>
</gene>
<proteinExistence type="predicted"/>
<evidence type="ECO:0008006" key="3">
    <source>
        <dbReference type="Google" id="ProtNLM"/>
    </source>
</evidence>
<dbReference type="AlphaFoldDB" id="A0A1H2ZC33"/>
<dbReference type="RefSeq" id="WP_211752384.1">
    <property type="nucleotide sequence ID" value="NZ_FNNH01000071.1"/>
</dbReference>
<sequence>MAAVALPALSGLRRSFGILSGWVEVAAGIVAQIMGHKPSAIAEKHYIQRELDLLHLWHVKIEQWILHEAGIKFVAASEFMRRSITS</sequence>
<protein>
    <recommendedName>
        <fullName evidence="3">Phage integrase family protein</fullName>
    </recommendedName>
</protein>